<comment type="caution">
    <text evidence="3">The sequence shown here is derived from an EMBL/GenBank/DDBJ whole genome shotgun (WGS) entry which is preliminary data.</text>
</comment>
<evidence type="ECO:0000259" key="2">
    <source>
        <dbReference type="PROSITE" id="PS51913"/>
    </source>
</evidence>
<dbReference type="InterPro" id="IPR000943">
    <property type="entry name" value="RNA_pol_sigma70"/>
</dbReference>
<reference evidence="3 4" key="1">
    <citation type="journal article" date="2015" name="Nature">
        <title>rRNA introns, odd ribosomes, and small enigmatic genomes across a large radiation of phyla.</title>
        <authorList>
            <person name="Brown C.T."/>
            <person name="Hug L.A."/>
            <person name="Thomas B.C."/>
            <person name="Sharon I."/>
            <person name="Castelle C.J."/>
            <person name="Singh A."/>
            <person name="Wilkins M.J."/>
            <person name="Williams K.H."/>
            <person name="Banfield J.F."/>
        </authorList>
    </citation>
    <scope>NUCLEOTIDE SEQUENCE [LARGE SCALE GENOMIC DNA]</scope>
</reference>
<evidence type="ECO:0000313" key="4">
    <source>
        <dbReference type="Proteomes" id="UP000034048"/>
    </source>
</evidence>
<dbReference type="InterPro" id="IPR050239">
    <property type="entry name" value="Sigma-70_RNA_pol_init_factors"/>
</dbReference>
<sequence>MEKESILNQIMTKNQLQNLVNLNIVAIADQLFNNLNAREKDVLTRRFGLHGQKRETLESIGGQHGLTRERIRQIESGSINKVRKYPELEQAIGQLRQSIAQLLAGHGGMMSQDHLFTTLQQLSKAGVEPQVFNNYLHFLTSKVLQDEIVKVSNANYFNRLFKLRHQSLDHLEAVAKELLAVIQNKKQLLSTSELIETVKTLSTYQSNQNKFVSNQIDLGDLVPVEGVVVTDRAIYAFLQALTDVEQNKFGFWGHKAWREVNPKTINDKIYLVLKYNGQPMYYGDIAQKISELGFDHKKVNTATTHNELILDDKYILVGRGLYGLKEWGYKQGTVADVIADILADASQTLNKQEITDRVLKQRLVKQTTINLALMNKDRFNKTGEGKYQLKQN</sequence>
<dbReference type="GO" id="GO:0003700">
    <property type="term" value="F:DNA-binding transcription factor activity"/>
    <property type="evidence" value="ECO:0007669"/>
    <property type="project" value="InterPro"/>
</dbReference>
<dbReference type="GO" id="GO:0006352">
    <property type="term" value="P:DNA-templated transcription initiation"/>
    <property type="evidence" value="ECO:0007669"/>
    <property type="project" value="InterPro"/>
</dbReference>
<dbReference type="Gene3D" id="1.10.10.10">
    <property type="entry name" value="Winged helix-like DNA-binding domain superfamily/Winged helix DNA-binding domain"/>
    <property type="match status" value="1"/>
</dbReference>
<dbReference type="PANTHER" id="PTHR30603">
    <property type="entry name" value="RNA POLYMERASE SIGMA FACTOR RPO"/>
    <property type="match status" value="1"/>
</dbReference>
<dbReference type="Proteomes" id="UP000034048">
    <property type="component" value="Unassembled WGS sequence"/>
</dbReference>
<dbReference type="InterPro" id="IPR036388">
    <property type="entry name" value="WH-like_DNA-bd_sf"/>
</dbReference>
<protein>
    <submittedName>
        <fullName evidence="3">RNA polymerase sigma factor</fullName>
    </submittedName>
</protein>
<name>A0A0G0NC88_9BACT</name>
<dbReference type="PRINTS" id="PR00046">
    <property type="entry name" value="SIGMA70FCT"/>
</dbReference>
<evidence type="ECO:0000313" key="3">
    <source>
        <dbReference type="EMBL" id="KKR13764.1"/>
    </source>
</evidence>
<dbReference type="EMBL" id="LBWS01000038">
    <property type="protein sequence ID" value="KKR13764.1"/>
    <property type="molecule type" value="Genomic_DNA"/>
</dbReference>
<dbReference type="Pfam" id="PF04545">
    <property type="entry name" value="Sigma70_r4"/>
    <property type="match status" value="1"/>
</dbReference>
<dbReference type="InterPro" id="IPR007759">
    <property type="entry name" value="Asxl_HARE-HTH"/>
</dbReference>
<dbReference type="AlphaFoldDB" id="A0A0G0NC88"/>
<dbReference type="PANTHER" id="PTHR30603:SF47">
    <property type="entry name" value="RNA POLYMERASE SIGMA FACTOR SIGD, CHLOROPLASTIC"/>
    <property type="match status" value="1"/>
</dbReference>
<dbReference type="InterPro" id="IPR038087">
    <property type="entry name" value="RNAP_delta_N_dom_sf"/>
</dbReference>
<dbReference type="InterPro" id="IPR013324">
    <property type="entry name" value="RNA_pol_sigma_r3/r4-like"/>
</dbReference>
<feature type="domain" description="HTH HARE-type" evidence="2">
    <location>
        <begin position="263"/>
        <end position="327"/>
    </location>
</feature>
<dbReference type="Gene3D" id="1.10.10.1250">
    <property type="entry name" value="RNA polymerase, subunit delta, N-terminal domain"/>
    <property type="match status" value="1"/>
</dbReference>
<proteinExistence type="predicted"/>
<keyword evidence="1" id="KW-0804">Transcription</keyword>
<gene>
    <name evidence="3" type="ORF">UT42_C0038G0002</name>
</gene>
<organism evidence="3 4">
    <name type="scientific">Candidatus Falkowbacteria bacterium GW2011_GWA2_39_24</name>
    <dbReference type="NCBI Taxonomy" id="1618634"/>
    <lineage>
        <taxon>Bacteria</taxon>
        <taxon>Candidatus Falkowiibacteriota</taxon>
    </lineage>
</organism>
<dbReference type="PATRIC" id="fig|1618634.3.peg.435"/>
<evidence type="ECO:0000256" key="1">
    <source>
        <dbReference type="ARBA" id="ARBA00023163"/>
    </source>
</evidence>
<accession>A0A0G0NC88</accession>
<dbReference type="InterPro" id="IPR007630">
    <property type="entry name" value="RNA_pol_sigma70_r4"/>
</dbReference>
<dbReference type="SUPFAM" id="SSF88659">
    <property type="entry name" value="Sigma3 and sigma4 domains of RNA polymerase sigma factors"/>
    <property type="match status" value="1"/>
</dbReference>
<dbReference type="PROSITE" id="PS51913">
    <property type="entry name" value="HTH_HARE"/>
    <property type="match status" value="1"/>
</dbReference>